<dbReference type="InterPro" id="IPR009875">
    <property type="entry name" value="PilZ_domain"/>
</dbReference>
<evidence type="ECO:0000313" key="2">
    <source>
        <dbReference type="EMBL" id="MFC3885046.1"/>
    </source>
</evidence>
<proteinExistence type="predicted"/>
<sequence length="121" mass="14113">MRYRREESFRYKFITPLYCFYSIGNKEEQLKDGKILDLSPNGLRLETSIDLPLATTSIHLTFGLNSNSIRVTGDIQWKKTYSKTCIAGLQLQNDEALKQKIINELKEYVKRERKSGLLNKH</sequence>
<reference evidence="3" key="1">
    <citation type="journal article" date="2019" name="Int. J. Syst. Evol. Microbiol.">
        <title>The Global Catalogue of Microorganisms (GCM) 10K type strain sequencing project: providing services to taxonomists for standard genome sequencing and annotation.</title>
        <authorList>
            <consortium name="The Broad Institute Genomics Platform"/>
            <consortium name="The Broad Institute Genome Sequencing Center for Infectious Disease"/>
            <person name="Wu L."/>
            <person name="Ma J."/>
        </authorList>
    </citation>
    <scope>NUCLEOTIDE SEQUENCE [LARGE SCALE GENOMIC DNA]</scope>
    <source>
        <strain evidence="3">CCUG 61889</strain>
    </source>
</reference>
<dbReference type="EMBL" id="JBHRZT010000068">
    <property type="protein sequence ID" value="MFC3885046.1"/>
    <property type="molecule type" value="Genomic_DNA"/>
</dbReference>
<organism evidence="2 3">
    <name type="scientific">Bacillus songklensis</name>
    <dbReference type="NCBI Taxonomy" id="1069116"/>
    <lineage>
        <taxon>Bacteria</taxon>
        <taxon>Bacillati</taxon>
        <taxon>Bacillota</taxon>
        <taxon>Bacilli</taxon>
        <taxon>Bacillales</taxon>
        <taxon>Bacillaceae</taxon>
        <taxon>Bacillus</taxon>
    </lineage>
</organism>
<dbReference type="RefSeq" id="WP_377917092.1">
    <property type="nucleotide sequence ID" value="NZ_JBHRZT010000068.1"/>
</dbReference>
<dbReference type="Pfam" id="PF07238">
    <property type="entry name" value="PilZ"/>
    <property type="match status" value="1"/>
</dbReference>
<comment type="caution">
    <text evidence="2">The sequence shown here is derived from an EMBL/GenBank/DDBJ whole genome shotgun (WGS) entry which is preliminary data.</text>
</comment>
<accession>A0ABV8B6S2</accession>
<evidence type="ECO:0000259" key="1">
    <source>
        <dbReference type="Pfam" id="PF07238"/>
    </source>
</evidence>
<feature type="domain" description="PilZ" evidence="1">
    <location>
        <begin position="7"/>
        <end position="103"/>
    </location>
</feature>
<evidence type="ECO:0000313" key="3">
    <source>
        <dbReference type="Proteomes" id="UP001595752"/>
    </source>
</evidence>
<protein>
    <submittedName>
        <fullName evidence="2">PilZ domain-containing protein</fullName>
    </submittedName>
</protein>
<dbReference type="Proteomes" id="UP001595752">
    <property type="component" value="Unassembled WGS sequence"/>
</dbReference>
<gene>
    <name evidence="2" type="ORF">ACFOU2_16855</name>
</gene>
<keyword evidence="3" id="KW-1185">Reference proteome</keyword>
<dbReference type="SUPFAM" id="SSF141371">
    <property type="entry name" value="PilZ domain-like"/>
    <property type="match status" value="1"/>
</dbReference>
<dbReference type="Gene3D" id="2.40.10.220">
    <property type="entry name" value="predicted glycosyltransferase like domains"/>
    <property type="match status" value="1"/>
</dbReference>
<name>A0ABV8B6S2_9BACI</name>